<keyword evidence="5 9" id="KW-0812">Transmembrane</keyword>
<evidence type="ECO:0000256" key="7">
    <source>
        <dbReference type="ARBA" id="ARBA00023136"/>
    </source>
</evidence>
<evidence type="ECO:0000256" key="4">
    <source>
        <dbReference type="ARBA" id="ARBA00022519"/>
    </source>
</evidence>
<comment type="similarity">
    <text evidence="8 9">Belongs to the TRAP transporter small permease family.</text>
</comment>
<gene>
    <name evidence="11" type="ORF">Q9L42_017975</name>
</gene>
<keyword evidence="4 9" id="KW-0997">Cell inner membrane</keyword>
<dbReference type="RefSeq" id="WP_305907042.1">
    <property type="nucleotide sequence ID" value="NZ_CP157743.1"/>
</dbReference>
<comment type="function">
    <text evidence="9">Part of the tripartite ATP-independent periplasmic (TRAP) transport system.</text>
</comment>
<dbReference type="AlphaFoldDB" id="A0AAU7NT79"/>
<evidence type="ECO:0000256" key="6">
    <source>
        <dbReference type="ARBA" id="ARBA00022989"/>
    </source>
</evidence>
<keyword evidence="12" id="KW-1185">Reference proteome</keyword>
<keyword evidence="7 9" id="KW-0472">Membrane</keyword>
<feature type="transmembrane region" description="Helical" evidence="9">
    <location>
        <begin position="12"/>
        <end position="33"/>
    </location>
</feature>
<organism evidence="11 12">
    <name type="scientific">Methylomarinum roseum</name>
    <dbReference type="NCBI Taxonomy" id="3067653"/>
    <lineage>
        <taxon>Bacteria</taxon>
        <taxon>Pseudomonadati</taxon>
        <taxon>Pseudomonadota</taxon>
        <taxon>Gammaproteobacteria</taxon>
        <taxon>Methylococcales</taxon>
        <taxon>Methylococcaceae</taxon>
        <taxon>Methylomarinum</taxon>
    </lineage>
</organism>
<evidence type="ECO:0000256" key="2">
    <source>
        <dbReference type="ARBA" id="ARBA00022448"/>
    </source>
</evidence>
<dbReference type="EMBL" id="CP157743">
    <property type="protein sequence ID" value="XBS20215.1"/>
    <property type="molecule type" value="Genomic_DNA"/>
</dbReference>
<feature type="domain" description="Tripartite ATP-independent periplasmic transporters DctQ component" evidence="10">
    <location>
        <begin position="28"/>
        <end position="154"/>
    </location>
</feature>
<evidence type="ECO:0000256" key="5">
    <source>
        <dbReference type="ARBA" id="ARBA00022692"/>
    </source>
</evidence>
<dbReference type="InterPro" id="IPR055348">
    <property type="entry name" value="DctQ"/>
</dbReference>
<evidence type="ECO:0000256" key="3">
    <source>
        <dbReference type="ARBA" id="ARBA00022475"/>
    </source>
</evidence>
<comment type="caution">
    <text evidence="9">Lacks conserved residue(s) required for the propagation of feature annotation.</text>
</comment>
<dbReference type="Proteomes" id="UP001225378">
    <property type="component" value="Chromosome"/>
</dbReference>
<keyword evidence="6 9" id="KW-1133">Transmembrane helix</keyword>
<comment type="subunit">
    <text evidence="9">The complex comprises the extracytoplasmic solute receptor protein and the two transmembrane proteins.</text>
</comment>
<reference evidence="11 12" key="1">
    <citation type="journal article" date="2024" name="Microbiology">
        <title>Methylomarinum rosea sp. nov., a novel halophilic methanotrophic bacterium from the hypersaline Lake Elton.</title>
        <authorList>
            <person name="Suleimanov R.Z."/>
            <person name="Oshkin I.Y."/>
            <person name="Danilova O.V."/>
            <person name="Suzina N.E."/>
            <person name="Dedysh S.N."/>
        </authorList>
    </citation>
    <scope>NUCLEOTIDE SEQUENCE [LARGE SCALE GENOMIC DNA]</scope>
    <source>
        <strain evidence="11 12">Ch1-1</strain>
    </source>
</reference>
<dbReference type="InterPro" id="IPR007387">
    <property type="entry name" value="TRAP_DctQ"/>
</dbReference>
<evidence type="ECO:0000256" key="9">
    <source>
        <dbReference type="RuleBase" id="RU369079"/>
    </source>
</evidence>
<name>A0AAU7NT79_9GAMM</name>
<dbReference type="GO" id="GO:0005886">
    <property type="term" value="C:plasma membrane"/>
    <property type="evidence" value="ECO:0007669"/>
    <property type="project" value="UniProtKB-SubCell"/>
</dbReference>
<keyword evidence="2 9" id="KW-0813">Transport</keyword>
<dbReference type="GO" id="GO:0015740">
    <property type="term" value="P:C4-dicarboxylate transport"/>
    <property type="evidence" value="ECO:0007669"/>
    <property type="project" value="TreeGrafter"/>
</dbReference>
<feature type="transmembrane region" description="Helical" evidence="9">
    <location>
        <begin position="95"/>
        <end position="116"/>
    </location>
</feature>
<proteinExistence type="inferred from homology"/>
<evidence type="ECO:0000313" key="12">
    <source>
        <dbReference type="Proteomes" id="UP001225378"/>
    </source>
</evidence>
<evidence type="ECO:0000313" key="11">
    <source>
        <dbReference type="EMBL" id="XBS20215.1"/>
    </source>
</evidence>
<dbReference type="PANTHER" id="PTHR35011">
    <property type="entry name" value="2,3-DIKETO-L-GULONATE TRAP TRANSPORTER SMALL PERMEASE PROTEIN YIAM"/>
    <property type="match status" value="1"/>
</dbReference>
<accession>A0AAU7NT79</accession>
<evidence type="ECO:0000256" key="8">
    <source>
        <dbReference type="ARBA" id="ARBA00038436"/>
    </source>
</evidence>
<comment type="subcellular location">
    <subcellularLocation>
        <location evidence="1 9">Cell inner membrane</location>
        <topology evidence="1 9">Multi-pass membrane protein</topology>
    </subcellularLocation>
</comment>
<dbReference type="PANTHER" id="PTHR35011:SF2">
    <property type="entry name" value="2,3-DIKETO-L-GULONATE TRAP TRANSPORTER SMALL PERMEASE PROTEIN YIAM"/>
    <property type="match status" value="1"/>
</dbReference>
<protein>
    <recommendedName>
        <fullName evidence="9">TRAP transporter small permease protein</fullName>
    </recommendedName>
</protein>
<sequence length="161" mass="18011">MSLTALRNIRRWLLNGETFILVALFISLMLVAVTQIVMRNFFASGIIWAESFVRIAVLWIALIGAMIASRDGQHISIDVVVKKLPAGIRPIAQRLSALFTSAVCYVMTWHSLQFVLQEYRYGGIAFAAVPNWLCEAIIPIAFLIISLRYTISIVLPNSLSQ</sequence>
<feature type="transmembrane region" description="Helical" evidence="9">
    <location>
        <begin position="45"/>
        <end position="68"/>
    </location>
</feature>
<dbReference type="GO" id="GO:0022857">
    <property type="term" value="F:transmembrane transporter activity"/>
    <property type="evidence" value="ECO:0007669"/>
    <property type="project" value="UniProtKB-UniRule"/>
</dbReference>
<evidence type="ECO:0000259" key="10">
    <source>
        <dbReference type="Pfam" id="PF04290"/>
    </source>
</evidence>
<dbReference type="KEGG" id="mech:Q9L42_017975"/>
<dbReference type="Pfam" id="PF04290">
    <property type="entry name" value="DctQ"/>
    <property type="match status" value="1"/>
</dbReference>
<evidence type="ECO:0000256" key="1">
    <source>
        <dbReference type="ARBA" id="ARBA00004429"/>
    </source>
</evidence>
<keyword evidence="3" id="KW-1003">Cell membrane</keyword>